<dbReference type="Gene3D" id="3.40.50.1820">
    <property type="entry name" value="alpha/beta hydrolase"/>
    <property type="match status" value="1"/>
</dbReference>
<dbReference type="PANTHER" id="PTHR22946">
    <property type="entry name" value="DIENELACTONE HYDROLASE DOMAIN-CONTAINING PROTEIN-RELATED"/>
    <property type="match status" value="1"/>
</dbReference>
<comment type="similarity">
    <text evidence="1">Belongs to the AB hydrolase superfamily.</text>
</comment>
<accession>A0ABY3WIU5</accession>
<keyword evidence="3" id="KW-1185">Reference proteome</keyword>
<keyword evidence="2" id="KW-0378">Hydrolase</keyword>
<dbReference type="Proteomes" id="UP000828924">
    <property type="component" value="Chromosome"/>
</dbReference>
<proteinExistence type="inferred from homology"/>
<protein>
    <submittedName>
        <fullName evidence="2">Alpha/beta hydrolase</fullName>
    </submittedName>
</protein>
<name>A0ABY3WIU5_9ACTN</name>
<reference evidence="2 3" key="1">
    <citation type="submission" date="2021-03" db="EMBL/GenBank/DDBJ databases">
        <title>Complete genome of Streptomyces formicae strain 1H-GS9 (DSM 100524).</title>
        <authorList>
            <person name="Atanasov K.E."/>
            <person name="Altabella T."/>
            <person name="Ferrer A."/>
        </authorList>
    </citation>
    <scope>NUCLEOTIDE SEQUENCE [LARGE SCALE GENOMIC DNA]</scope>
    <source>
        <strain evidence="2 3">1H-GS9</strain>
    </source>
</reference>
<organism evidence="2 3">
    <name type="scientific">Streptomyces formicae</name>
    <dbReference type="NCBI Taxonomy" id="1616117"/>
    <lineage>
        <taxon>Bacteria</taxon>
        <taxon>Bacillati</taxon>
        <taxon>Actinomycetota</taxon>
        <taxon>Actinomycetes</taxon>
        <taxon>Kitasatosporales</taxon>
        <taxon>Streptomycetaceae</taxon>
        <taxon>Streptomyces</taxon>
    </lineage>
</organism>
<dbReference type="InterPro" id="IPR050261">
    <property type="entry name" value="FrsA_esterase"/>
</dbReference>
<dbReference type="InterPro" id="IPR029058">
    <property type="entry name" value="AB_hydrolase_fold"/>
</dbReference>
<dbReference type="EMBL" id="CP071872">
    <property type="protein sequence ID" value="UNM12511.1"/>
    <property type="molecule type" value="Genomic_DNA"/>
</dbReference>
<dbReference type="RefSeq" id="WP_242331117.1">
    <property type="nucleotide sequence ID" value="NZ_CP071872.1"/>
</dbReference>
<dbReference type="GO" id="GO:0016787">
    <property type="term" value="F:hydrolase activity"/>
    <property type="evidence" value="ECO:0007669"/>
    <property type="project" value="UniProtKB-KW"/>
</dbReference>
<dbReference type="SUPFAM" id="SSF53474">
    <property type="entry name" value="alpha/beta-Hydrolases"/>
    <property type="match status" value="1"/>
</dbReference>
<evidence type="ECO:0000313" key="3">
    <source>
        <dbReference type="Proteomes" id="UP000828924"/>
    </source>
</evidence>
<dbReference type="Gene3D" id="1.20.1440.110">
    <property type="entry name" value="acylaminoacyl peptidase"/>
    <property type="match status" value="1"/>
</dbReference>
<evidence type="ECO:0000313" key="2">
    <source>
        <dbReference type="EMBL" id="UNM12511.1"/>
    </source>
</evidence>
<dbReference type="PANTHER" id="PTHR22946:SF12">
    <property type="entry name" value="CONIDIAL PIGMENT BIOSYNTHESIS PROTEIN AYG1 (AFU_ORTHOLOGUE AFUA_2G17550)"/>
    <property type="match status" value="1"/>
</dbReference>
<sequence length="400" mass="43193">MQLHLFDDPLFQMHAERALALIGRGAAEYGECAATAAHIADGDRDAWHRAWTATAARVAAEAEASAAHGHRVSAADGFWRATTYYRVSYQPLFGAPVDPRLTESFKRERACFARHAALAERPVELVEIPFEGTSLPGCLCLPDGDRTLARPTVVAVDGYDANLHEMYGAHALPAVRRGYACLLVDGPGQGRALIEQGLHLRPDWESVLRPVMDYATARPEIDASRIAVTGWSLGGYLAPRGVSGDGRVAALVADPGQFDLVDAMRLPPELAGGLSDADPEELDAVLAPLTEDPIMRWRLVQRGLWVHGLDSLGEYLLAMDRFRLSGVAGRITCPTLVVANDEDPLAAQAQLLHDAVGGPKTLVRFGGDDGAGGHCEAWNRSLLDQRVFDWLDTILPGDTV</sequence>
<evidence type="ECO:0000256" key="1">
    <source>
        <dbReference type="ARBA" id="ARBA00008645"/>
    </source>
</evidence>
<gene>
    <name evidence="2" type="ORF">J4032_14080</name>
</gene>